<proteinExistence type="predicted"/>
<dbReference type="EC" id="1.1.1.-" evidence="2"/>
<name>A0A3G8JTN7_9ACTN</name>
<dbReference type="SUPFAM" id="SSF51430">
    <property type="entry name" value="NAD(P)-linked oxidoreductase"/>
    <property type="match status" value="1"/>
</dbReference>
<feature type="domain" description="NADP-dependent oxidoreductase" evidence="1">
    <location>
        <begin position="15"/>
        <end position="311"/>
    </location>
</feature>
<dbReference type="Pfam" id="PF00248">
    <property type="entry name" value="Aldo_ket_red"/>
    <property type="match status" value="1"/>
</dbReference>
<gene>
    <name evidence="2" type="primary">yhdN_2</name>
    <name evidence="2" type="ORF">D7316_04151</name>
</gene>
<dbReference type="OrthoDB" id="9768793at2"/>
<dbReference type="EMBL" id="CP033972">
    <property type="protein sequence ID" value="AZG47540.1"/>
    <property type="molecule type" value="Genomic_DNA"/>
</dbReference>
<dbReference type="RefSeq" id="WP_124709881.1">
    <property type="nucleotide sequence ID" value="NZ_CP033972.1"/>
</dbReference>
<reference evidence="2 3" key="1">
    <citation type="submission" date="2018-11" db="EMBL/GenBank/DDBJ databases">
        <title>Gordonia insulae sp. nov., isolated from an island soil.</title>
        <authorList>
            <person name="Kim Y.S."/>
            <person name="Kim S.B."/>
        </authorList>
    </citation>
    <scope>NUCLEOTIDE SEQUENCE [LARGE SCALE GENOMIC DNA]</scope>
    <source>
        <strain evidence="2 3">MMS17-SY073</strain>
    </source>
</reference>
<dbReference type="Proteomes" id="UP000271469">
    <property type="component" value="Chromosome"/>
</dbReference>
<dbReference type="GO" id="GO:0016491">
    <property type="term" value="F:oxidoreductase activity"/>
    <property type="evidence" value="ECO:0007669"/>
    <property type="project" value="UniProtKB-KW"/>
</dbReference>
<keyword evidence="2" id="KW-0560">Oxidoreductase</keyword>
<evidence type="ECO:0000313" key="3">
    <source>
        <dbReference type="Proteomes" id="UP000271469"/>
    </source>
</evidence>
<keyword evidence="3" id="KW-1185">Reference proteome</keyword>
<accession>A0A3G8JTN7</accession>
<dbReference type="PANTHER" id="PTHR43312:SF1">
    <property type="entry name" value="NADP-DEPENDENT OXIDOREDUCTASE DOMAIN-CONTAINING PROTEIN"/>
    <property type="match status" value="1"/>
</dbReference>
<dbReference type="InterPro" id="IPR023210">
    <property type="entry name" value="NADP_OxRdtase_dom"/>
</dbReference>
<sequence>MHYADLEIAGKRVSRLGFGAMGLSHWFGTPDESAGTTAIHRALDSGVTLIDTARAYGPSESLVGRALRGWTGEMPIVATKVESLGPRRRWGMPVDVETVFPRGQVRASAELSLKELGLDRLDLLQLHLWWPTWGLTGHWMDELTELKDEGLVDSIGVSLPDHRSDVALGLVTSGLIDSVQTIVNIFDPLALDALVPLAHSHGVAVMARCVLDEGGLTGAITADTAFPAGHYLDGYFDATLPRDVYLDKVEALREFVPEYAPSLAALALKFVTQAGGITTALTSMHQPEHAVANIAAVEGPDLPDDVFDTIRTRHRFIKNFNNATHWD</sequence>
<dbReference type="InterPro" id="IPR053135">
    <property type="entry name" value="AKR2_Oxidoreductase"/>
</dbReference>
<dbReference type="KEGG" id="gom:D7316_04151"/>
<protein>
    <submittedName>
        <fullName evidence="2">General stress protein 69</fullName>
        <ecNumber evidence="2">1.1.1.-</ecNumber>
    </submittedName>
</protein>
<dbReference type="Gene3D" id="3.20.20.100">
    <property type="entry name" value="NADP-dependent oxidoreductase domain"/>
    <property type="match status" value="1"/>
</dbReference>
<dbReference type="CDD" id="cd19086">
    <property type="entry name" value="AKR_AKR11C1"/>
    <property type="match status" value="1"/>
</dbReference>
<evidence type="ECO:0000259" key="1">
    <source>
        <dbReference type="Pfam" id="PF00248"/>
    </source>
</evidence>
<dbReference type="InterPro" id="IPR036812">
    <property type="entry name" value="NAD(P)_OxRdtase_dom_sf"/>
</dbReference>
<dbReference type="AlphaFoldDB" id="A0A3G8JTN7"/>
<evidence type="ECO:0000313" key="2">
    <source>
        <dbReference type="EMBL" id="AZG47540.1"/>
    </source>
</evidence>
<dbReference type="PANTHER" id="PTHR43312">
    <property type="entry name" value="D-THREO-ALDOSE 1-DEHYDROGENASE"/>
    <property type="match status" value="1"/>
</dbReference>
<organism evidence="2 3">
    <name type="scientific">Gordonia insulae</name>
    <dbReference type="NCBI Taxonomy" id="2420509"/>
    <lineage>
        <taxon>Bacteria</taxon>
        <taxon>Bacillati</taxon>
        <taxon>Actinomycetota</taxon>
        <taxon>Actinomycetes</taxon>
        <taxon>Mycobacteriales</taxon>
        <taxon>Gordoniaceae</taxon>
        <taxon>Gordonia</taxon>
    </lineage>
</organism>